<comment type="similarity">
    <text evidence="4">Belongs to the glycosyltransferase 104 family.</text>
</comment>
<sequence>MTRRIDVFCQVIDNLGDIGVSWRLARQLTQEHNCQVRLWVDRIESLNRLEPAVNPALQKQSVSGVDIWLCDDSLVAHDSRPLPDLVIAAFSCDLPGVYLQRLIEQRQQVDATGTGSPTLWIQLEYLSAQPWVEGFHLQPSLRSDNLKPVYFFPGFTAHTGGLIREQNIVAHASVADRSWLTQLGVPTEMVDVRRIISVFTYPDAPLEQFVQQLEQLESDSLLLIPEGIRTDLAHLDPGKFSHVHWTTIPFLRQTDYDRLLACTDLNLVRGEDSFVRAIWAGKPFIWNIYRQQEREHHHKLQAWLDRARMPDSVGKAMHQWSEGCAHPIWKKLVSGPDWYAWQQACLAHRNELISQDSLSLQLLRFYDQEN</sequence>
<evidence type="ECO:0000256" key="4">
    <source>
        <dbReference type="ARBA" id="ARBA00024346"/>
    </source>
</evidence>
<keyword evidence="1" id="KW-0328">Glycosyltransferase</keyword>
<proteinExistence type="inferred from homology"/>
<comment type="catalytic activity">
    <reaction evidence="7">
        <text>dTDP-beta-L-rhamnose + L-arginyl-[protein] = N(omega)-(alpha-L-rhamnosyl)-L-arginyl-[protein] + dTDP + H(+)</text>
        <dbReference type="Rhea" id="RHEA:66692"/>
        <dbReference type="Rhea" id="RHEA-COMP:10532"/>
        <dbReference type="Rhea" id="RHEA-COMP:17096"/>
        <dbReference type="ChEBI" id="CHEBI:15378"/>
        <dbReference type="ChEBI" id="CHEBI:29965"/>
        <dbReference type="ChEBI" id="CHEBI:57510"/>
        <dbReference type="ChEBI" id="CHEBI:58369"/>
        <dbReference type="ChEBI" id="CHEBI:167445"/>
    </reaction>
    <physiologicalReaction direction="left-to-right" evidence="7">
        <dbReference type="Rhea" id="RHEA:66693"/>
    </physiologicalReaction>
</comment>
<organism evidence="8 9">
    <name type="scientific">Orrella marina</name>
    <dbReference type="NCBI Taxonomy" id="2163011"/>
    <lineage>
        <taxon>Bacteria</taxon>
        <taxon>Pseudomonadati</taxon>
        <taxon>Pseudomonadota</taxon>
        <taxon>Betaproteobacteria</taxon>
        <taxon>Burkholderiales</taxon>
        <taxon>Alcaligenaceae</taxon>
        <taxon>Orrella</taxon>
    </lineage>
</organism>
<gene>
    <name evidence="8" type="primary">earP</name>
    <name evidence="8" type="ORF">DBV39_09190</name>
</gene>
<dbReference type="OrthoDB" id="209085at2"/>
<dbReference type="Proteomes" id="UP000244571">
    <property type="component" value="Chromosome"/>
</dbReference>
<accession>A0A2R4XJB8</accession>
<evidence type="ECO:0000256" key="3">
    <source>
        <dbReference type="ARBA" id="ARBA00024303"/>
    </source>
</evidence>
<keyword evidence="8" id="KW-0251">Elongation factor</keyword>
<keyword evidence="2 8" id="KW-0808">Transferase</keyword>
<evidence type="ECO:0000256" key="7">
    <source>
        <dbReference type="ARBA" id="ARBA00048472"/>
    </source>
</evidence>
<evidence type="ECO:0000256" key="6">
    <source>
        <dbReference type="ARBA" id="ARBA00030025"/>
    </source>
</evidence>
<evidence type="ECO:0000313" key="8">
    <source>
        <dbReference type="EMBL" id="AWB33853.1"/>
    </source>
</evidence>
<evidence type="ECO:0000256" key="5">
    <source>
        <dbReference type="ARBA" id="ARBA00024416"/>
    </source>
</evidence>
<dbReference type="GO" id="GO:0106361">
    <property type="term" value="F:protein-arginine rhamnosyltransferase activity"/>
    <property type="evidence" value="ECO:0007669"/>
    <property type="project" value="InterPro"/>
</dbReference>
<dbReference type="RefSeq" id="WP_108621280.1">
    <property type="nucleotide sequence ID" value="NZ_CP028901.1"/>
</dbReference>
<keyword evidence="8" id="KW-0648">Protein biosynthesis</keyword>
<dbReference type="InterPro" id="IPR016633">
    <property type="entry name" value="EarP"/>
</dbReference>
<comment type="function">
    <text evidence="3">Protein-arginine rhamnosyltransferase that catalyzes the transfer of a single rhamnose to elongation factor P (EF-P) on 'Lys-32', a modification required for EF-P-dependent rescue of polyproline stalled ribosomes.</text>
</comment>
<dbReference type="GO" id="GO:0003746">
    <property type="term" value="F:translation elongation factor activity"/>
    <property type="evidence" value="ECO:0007669"/>
    <property type="project" value="UniProtKB-KW"/>
</dbReference>
<dbReference type="KEGG" id="boz:DBV39_09190"/>
<dbReference type="EMBL" id="CP028901">
    <property type="protein sequence ID" value="AWB33853.1"/>
    <property type="molecule type" value="Genomic_DNA"/>
</dbReference>
<dbReference type="AlphaFoldDB" id="A0A2R4XJB8"/>
<dbReference type="Pfam" id="PF10093">
    <property type="entry name" value="EarP"/>
    <property type="match status" value="1"/>
</dbReference>
<reference evidence="8 9" key="1">
    <citation type="submission" date="2018-04" db="EMBL/GenBank/DDBJ databases">
        <title>Bordetella sp. HZ20 isolated from seawater.</title>
        <authorList>
            <person name="Sun C."/>
        </authorList>
    </citation>
    <scope>NUCLEOTIDE SEQUENCE [LARGE SCALE GENOMIC DNA]</scope>
    <source>
        <strain evidence="8 9">HZ20</strain>
    </source>
</reference>
<dbReference type="NCBIfam" id="TIGR03837">
    <property type="entry name" value="efp_Arg_rhamno"/>
    <property type="match status" value="1"/>
</dbReference>
<keyword evidence="9" id="KW-1185">Reference proteome</keyword>
<evidence type="ECO:0000256" key="2">
    <source>
        <dbReference type="ARBA" id="ARBA00022679"/>
    </source>
</evidence>
<evidence type="ECO:0000313" key="9">
    <source>
        <dbReference type="Proteomes" id="UP000244571"/>
    </source>
</evidence>
<protein>
    <recommendedName>
        <fullName evidence="5">Protein-arginine rhamnosyltransferase</fullName>
    </recommendedName>
    <alternativeName>
        <fullName evidence="6">EF-P arginine rhamnosyltransferase</fullName>
    </alternativeName>
</protein>
<name>A0A2R4XJB8_9BURK</name>
<evidence type="ECO:0000256" key="1">
    <source>
        <dbReference type="ARBA" id="ARBA00022676"/>
    </source>
</evidence>
<dbReference type="PIRSF" id="PIRSF015557">
    <property type="entry name" value="UCP015557"/>
    <property type="match status" value="1"/>
</dbReference>